<protein>
    <recommendedName>
        <fullName evidence="4">Ion_trans domain-containing protein</fullName>
    </recommendedName>
</protein>
<dbReference type="Proteomes" id="UP000271098">
    <property type="component" value="Unassembled WGS sequence"/>
</dbReference>
<accession>A0A3P6RTF8</accession>
<reference evidence="2 3" key="1">
    <citation type="submission" date="2018-11" db="EMBL/GenBank/DDBJ databases">
        <authorList>
            <consortium name="Pathogen Informatics"/>
        </authorList>
    </citation>
    <scope>NUCLEOTIDE SEQUENCE [LARGE SCALE GENOMIC DNA]</scope>
</reference>
<proteinExistence type="predicted"/>
<gene>
    <name evidence="2" type="ORF">GPUH_LOCUS7380</name>
</gene>
<organism evidence="2 3">
    <name type="scientific">Gongylonema pulchrum</name>
    <dbReference type="NCBI Taxonomy" id="637853"/>
    <lineage>
        <taxon>Eukaryota</taxon>
        <taxon>Metazoa</taxon>
        <taxon>Ecdysozoa</taxon>
        <taxon>Nematoda</taxon>
        <taxon>Chromadorea</taxon>
        <taxon>Rhabditida</taxon>
        <taxon>Spirurina</taxon>
        <taxon>Spiruromorpha</taxon>
        <taxon>Spiruroidea</taxon>
        <taxon>Gongylonematidae</taxon>
        <taxon>Gongylonema</taxon>
    </lineage>
</organism>
<keyword evidence="1" id="KW-0472">Membrane</keyword>
<name>A0A3P6RTF8_9BILA</name>
<evidence type="ECO:0000256" key="1">
    <source>
        <dbReference type="SAM" id="Phobius"/>
    </source>
</evidence>
<keyword evidence="1" id="KW-0812">Transmembrane</keyword>
<keyword evidence="3" id="KW-1185">Reference proteome</keyword>
<feature type="transmembrane region" description="Helical" evidence="1">
    <location>
        <begin position="26"/>
        <end position="47"/>
    </location>
</feature>
<dbReference type="EMBL" id="UYRT01018984">
    <property type="protein sequence ID" value="VDK58130.1"/>
    <property type="molecule type" value="Genomic_DNA"/>
</dbReference>
<evidence type="ECO:0000313" key="2">
    <source>
        <dbReference type="EMBL" id="VDK58130.1"/>
    </source>
</evidence>
<evidence type="ECO:0008006" key="4">
    <source>
        <dbReference type="Google" id="ProtNLM"/>
    </source>
</evidence>
<keyword evidence="1" id="KW-1133">Transmembrane helix</keyword>
<dbReference type="AlphaFoldDB" id="A0A3P6RTF8"/>
<sequence>MVAVDADKLNRESSPKLLYKVVRSTAFQSCMMVMIILNAIINASLVYRHDASDEARKRIYYYVEVN</sequence>
<dbReference type="OrthoDB" id="10069766at2759"/>
<evidence type="ECO:0000313" key="3">
    <source>
        <dbReference type="Proteomes" id="UP000271098"/>
    </source>
</evidence>